<dbReference type="GeneID" id="55532501"/>
<accession>A0AAN1JG95</accession>
<name>A0AAN1JG95_9BURK</name>
<dbReference type="Gene3D" id="3.50.50.60">
    <property type="entry name" value="FAD/NAD(P)-binding domain"/>
    <property type="match status" value="2"/>
</dbReference>
<dbReference type="InterPro" id="IPR023753">
    <property type="entry name" value="FAD/NAD-binding_dom"/>
</dbReference>
<comment type="similarity">
    <text evidence="1 9">Belongs to the class-I pyridine nucleotide-disulfide oxidoreductase family.</text>
</comment>
<evidence type="ECO:0000256" key="9">
    <source>
        <dbReference type="RuleBase" id="RU003692"/>
    </source>
</evidence>
<dbReference type="SUPFAM" id="SSF51905">
    <property type="entry name" value="FAD/NAD(P)-binding domain"/>
    <property type="match status" value="1"/>
</dbReference>
<dbReference type="Pfam" id="PF02852">
    <property type="entry name" value="Pyr_redox_dim"/>
    <property type="match status" value="1"/>
</dbReference>
<reference evidence="12 13" key="1">
    <citation type="submission" date="2018-01" db="EMBL/GenBank/DDBJ databases">
        <title>Species boundaries and ecological features among Paraburkholderia terrae DSMZ17804T, P. hospita DSMZ17164T and P. caribensis DSMZ13236T.</title>
        <authorList>
            <person name="Pratama A.A."/>
        </authorList>
    </citation>
    <scope>NUCLEOTIDE SEQUENCE [LARGE SCALE GENOMIC DNA]</scope>
    <source>
        <strain evidence="12 13">DSM 17164</strain>
    </source>
</reference>
<dbReference type="GO" id="GO:0004148">
    <property type="term" value="F:dihydrolipoyl dehydrogenase (NADH) activity"/>
    <property type="evidence" value="ECO:0007669"/>
    <property type="project" value="UniProtKB-EC"/>
</dbReference>
<dbReference type="Gene3D" id="3.30.390.30">
    <property type="match status" value="1"/>
</dbReference>
<sequence length="466" mass="48916">MDHFDVVIIGCGAGGYNTAIRAGQLGLSVACIERASRPGGMGIRTGCIPSRVLLRSSEIYDLMDKGSFTALGIGCAPTLDLAQMMAHKKAIVDKMSTRVHSLLHKQGVTLIHGHAKLAAAGQVEIRNAEGARRTVRGASIVIATGSEPIPLPFAAFDHVKILDSDDALSLDRVPRHLAIIGAGAVGVEVGSIWRRLGSRVTLIEQRDRICCWCDRDVTAALERSLKQQGIAIRLCSDVIGVDKRASGVSIQLRTATSSTITTVDADAVLVAIGRRPSTGGLNLAGIGVQAGAQGALLQQAFAQRGPAIWAVGDAAVGPMLISKAEEEAVACAERIAGLPGFVDYSSIPYVLYTRPEVAMIGKTVDELVRVGAPYKVGYFPLATNARAAIDGIAEGFVKLLVEARTNRIAGAHLIGPGAADLISQVAIAMEASMLCEDFAHICHPFPAWSEALRQAAMAAGGWATHI</sequence>
<evidence type="ECO:0000256" key="5">
    <source>
        <dbReference type="ARBA" id="ARBA00023002"/>
    </source>
</evidence>
<evidence type="ECO:0000256" key="6">
    <source>
        <dbReference type="ARBA" id="ARBA00023027"/>
    </source>
</evidence>
<keyword evidence="3 9" id="KW-0285">Flavoprotein</keyword>
<dbReference type="KEGG" id="phs:C2L64_29785"/>
<feature type="binding site" evidence="8">
    <location>
        <begin position="144"/>
        <end position="146"/>
    </location>
    <ligand>
        <name>FAD</name>
        <dbReference type="ChEBI" id="CHEBI:57692"/>
    </ligand>
</feature>
<feature type="binding site" evidence="8">
    <location>
        <position position="273"/>
    </location>
    <ligand>
        <name>NAD(+)</name>
        <dbReference type="ChEBI" id="CHEBI:57540"/>
    </ligand>
</feature>
<dbReference type="PRINTS" id="PR00368">
    <property type="entry name" value="FADPNR"/>
</dbReference>
<organism evidence="12 13">
    <name type="scientific">Paraburkholderia hospita</name>
    <dbReference type="NCBI Taxonomy" id="169430"/>
    <lineage>
        <taxon>Bacteria</taxon>
        <taxon>Pseudomonadati</taxon>
        <taxon>Pseudomonadota</taxon>
        <taxon>Betaproteobacteria</taxon>
        <taxon>Burkholderiales</taxon>
        <taxon>Burkholderiaceae</taxon>
        <taxon>Paraburkholderia</taxon>
    </lineage>
</organism>
<comment type="miscellaneous">
    <text evidence="9">The active site is a redox-active disulfide bond.</text>
</comment>
<dbReference type="GO" id="GO:0005737">
    <property type="term" value="C:cytoplasm"/>
    <property type="evidence" value="ECO:0007669"/>
    <property type="project" value="UniProtKB-ARBA"/>
</dbReference>
<evidence type="ECO:0000259" key="10">
    <source>
        <dbReference type="Pfam" id="PF02852"/>
    </source>
</evidence>
<evidence type="ECO:0000259" key="11">
    <source>
        <dbReference type="Pfam" id="PF07992"/>
    </source>
</evidence>
<evidence type="ECO:0000256" key="3">
    <source>
        <dbReference type="ARBA" id="ARBA00022630"/>
    </source>
</evidence>
<gene>
    <name evidence="12" type="primary">lpdA</name>
    <name evidence="12" type="ORF">C2L64_29785</name>
</gene>
<evidence type="ECO:0000313" key="13">
    <source>
        <dbReference type="Proteomes" id="UP000236649"/>
    </source>
</evidence>
<dbReference type="EC" id="1.8.1.4" evidence="2 9"/>
<dbReference type="InterPro" id="IPR006258">
    <property type="entry name" value="Lipoamide_DH"/>
</dbReference>
<dbReference type="InterPro" id="IPR036188">
    <property type="entry name" value="FAD/NAD-bd_sf"/>
</dbReference>
<feature type="binding site" evidence="8">
    <location>
        <begin position="181"/>
        <end position="188"/>
    </location>
    <ligand>
        <name>NAD(+)</name>
        <dbReference type="ChEBI" id="CHEBI:57540"/>
    </ligand>
</feature>
<dbReference type="Pfam" id="PF07992">
    <property type="entry name" value="Pyr_redox_2"/>
    <property type="match status" value="1"/>
</dbReference>
<evidence type="ECO:0000256" key="7">
    <source>
        <dbReference type="ARBA" id="ARBA00049187"/>
    </source>
</evidence>
<feature type="domain" description="FAD/NAD(P)-binding" evidence="11">
    <location>
        <begin position="4"/>
        <end position="328"/>
    </location>
</feature>
<dbReference type="NCBIfam" id="TIGR01350">
    <property type="entry name" value="lipoamide_DH"/>
    <property type="match status" value="1"/>
</dbReference>
<dbReference type="InterPro" id="IPR001100">
    <property type="entry name" value="Pyr_nuc-diS_OxRdtase"/>
</dbReference>
<dbReference type="RefSeq" id="WP_039900312.1">
    <property type="nucleotide sequence ID" value="NZ_AKAU01000076.1"/>
</dbReference>
<comment type="cofactor">
    <cofactor evidence="8 9">
        <name>FAD</name>
        <dbReference type="ChEBI" id="CHEBI:57692"/>
    </cofactor>
    <text evidence="8 9">Binds 1 FAD per subunit.</text>
</comment>
<keyword evidence="9" id="KW-0676">Redox-active center</keyword>
<dbReference type="InterPro" id="IPR016156">
    <property type="entry name" value="FAD/NAD-linked_Rdtase_dimer_sf"/>
</dbReference>
<keyword evidence="6 8" id="KW-0520">NAD</keyword>
<dbReference type="GO" id="GO:0050660">
    <property type="term" value="F:flavin adenine dinucleotide binding"/>
    <property type="evidence" value="ECO:0007669"/>
    <property type="project" value="InterPro"/>
</dbReference>
<protein>
    <recommendedName>
        <fullName evidence="2 9">Dihydrolipoyl dehydrogenase</fullName>
        <ecNumber evidence="2 9">1.8.1.4</ecNumber>
    </recommendedName>
</protein>
<keyword evidence="8" id="KW-0547">Nucleotide-binding</keyword>
<evidence type="ECO:0000256" key="4">
    <source>
        <dbReference type="ARBA" id="ARBA00022827"/>
    </source>
</evidence>
<dbReference type="Proteomes" id="UP000236649">
    <property type="component" value="Chromosome 2"/>
</dbReference>
<keyword evidence="5 9" id="KW-0560">Oxidoreductase</keyword>
<dbReference type="InterPro" id="IPR004099">
    <property type="entry name" value="Pyr_nucl-diS_OxRdtase_dimer"/>
</dbReference>
<dbReference type="InterPro" id="IPR050151">
    <property type="entry name" value="Class-I_Pyr_Nuc-Dis_Oxidored"/>
</dbReference>
<evidence type="ECO:0000256" key="2">
    <source>
        <dbReference type="ARBA" id="ARBA00012608"/>
    </source>
</evidence>
<dbReference type="SUPFAM" id="SSF55424">
    <property type="entry name" value="FAD/NAD-linked reductases, dimerisation (C-terminal) domain"/>
    <property type="match status" value="1"/>
</dbReference>
<proteinExistence type="inferred from homology"/>
<dbReference type="PRINTS" id="PR00411">
    <property type="entry name" value="PNDRDTASEI"/>
</dbReference>
<evidence type="ECO:0000256" key="8">
    <source>
        <dbReference type="PIRSR" id="PIRSR000350-3"/>
    </source>
</evidence>
<dbReference type="PANTHER" id="PTHR22912:SF151">
    <property type="entry name" value="DIHYDROLIPOYL DEHYDROGENASE, MITOCHONDRIAL"/>
    <property type="match status" value="1"/>
</dbReference>
<comment type="catalytic activity">
    <reaction evidence="7 9">
        <text>N(6)-[(R)-dihydrolipoyl]-L-lysyl-[protein] + NAD(+) = N(6)-[(R)-lipoyl]-L-lysyl-[protein] + NADH + H(+)</text>
        <dbReference type="Rhea" id="RHEA:15045"/>
        <dbReference type="Rhea" id="RHEA-COMP:10474"/>
        <dbReference type="Rhea" id="RHEA-COMP:10475"/>
        <dbReference type="ChEBI" id="CHEBI:15378"/>
        <dbReference type="ChEBI" id="CHEBI:57540"/>
        <dbReference type="ChEBI" id="CHEBI:57945"/>
        <dbReference type="ChEBI" id="CHEBI:83099"/>
        <dbReference type="ChEBI" id="CHEBI:83100"/>
        <dbReference type="EC" id="1.8.1.4"/>
    </reaction>
</comment>
<evidence type="ECO:0000256" key="1">
    <source>
        <dbReference type="ARBA" id="ARBA00007532"/>
    </source>
</evidence>
<dbReference type="EMBL" id="CP026106">
    <property type="protein sequence ID" value="AUT72362.1"/>
    <property type="molecule type" value="Genomic_DNA"/>
</dbReference>
<dbReference type="GO" id="GO:0006103">
    <property type="term" value="P:2-oxoglutarate metabolic process"/>
    <property type="evidence" value="ECO:0007669"/>
    <property type="project" value="TreeGrafter"/>
</dbReference>
<feature type="binding site" evidence="8">
    <location>
        <position position="204"/>
    </location>
    <ligand>
        <name>NAD(+)</name>
        <dbReference type="ChEBI" id="CHEBI:57540"/>
    </ligand>
</feature>
<dbReference type="AlphaFoldDB" id="A0AAN1JG95"/>
<keyword evidence="4 8" id="KW-0274">FAD</keyword>
<evidence type="ECO:0000313" key="12">
    <source>
        <dbReference type="EMBL" id="AUT72362.1"/>
    </source>
</evidence>
<feature type="domain" description="Pyridine nucleotide-disulphide oxidoreductase dimerisation" evidence="10">
    <location>
        <begin position="347"/>
        <end position="456"/>
    </location>
</feature>
<dbReference type="PIRSF" id="PIRSF000350">
    <property type="entry name" value="Mercury_reductase_MerA"/>
    <property type="match status" value="1"/>
</dbReference>
<feature type="binding site" evidence="8">
    <location>
        <position position="313"/>
    </location>
    <ligand>
        <name>FAD</name>
        <dbReference type="ChEBI" id="CHEBI:57692"/>
    </ligand>
</feature>
<dbReference type="PANTHER" id="PTHR22912">
    <property type="entry name" value="DISULFIDE OXIDOREDUCTASE"/>
    <property type="match status" value="1"/>
</dbReference>
<dbReference type="FunFam" id="3.30.390.30:FF:000001">
    <property type="entry name" value="Dihydrolipoyl dehydrogenase"/>
    <property type="match status" value="1"/>
</dbReference>